<dbReference type="Gene3D" id="1.10.10.2910">
    <property type="match status" value="1"/>
</dbReference>
<evidence type="ECO:0000313" key="2">
    <source>
        <dbReference type="EMBL" id="HEX70624.1"/>
    </source>
</evidence>
<organism evidence="2">
    <name type="scientific">Thermorudis sp</name>
    <dbReference type="NCBI Taxonomy" id="1969470"/>
    <lineage>
        <taxon>Bacteria</taxon>
        <taxon>Pseudomonadati</taxon>
        <taxon>Thermomicrobiota</taxon>
        <taxon>Thermomicrobia</taxon>
        <taxon>Thermomicrobia incertae sedis</taxon>
        <taxon>Thermorudis</taxon>
    </lineage>
</organism>
<accession>A0A7C2WJ70</accession>
<name>A0A7C2WJ70_9BACT</name>
<dbReference type="EMBL" id="DSID01000402">
    <property type="protein sequence ID" value="HEX70624.1"/>
    <property type="molecule type" value="Genomic_DNA"/>
</dbReference>
<proteinExistence type="predicted"/>
<evidence type="ECO:0000259" key="1">
    <source>
        <dbReference type="Pfam" id="PF06114"/>
    </source>
</evidence>
<gene>
    <name evidence="2" type="ORF">ENP13_05205</name>
</gene>
<dbReference type="Pfam" id="PF06114">
    <property type="entry name" value="Peptidase_M78"/>
    <property type="match status" value="1"/>
</dbReference>
<feature type="domain" description="IrrE N-terminal-like" evidence="1">
    <location>
        <begin position="49"/>
        <end position="129"/>
    </location>
</feature>
<comment type="caution">
    <text evidence="2">The sequence shown here is derived from an EMBL/GenBank/DDBJ whole genome shotgun (WGS) entry which is preliminary data.</text>
</comment>
<sequence length="153" mass="17147">MGGLPSIAGTALAEFIRRHRAHDTVPVPVIDIAEREGWEIEFRSDLGKIRGISGVYRGVKLMWINALLPLEEQRAVVAHELGHWLNGDQRVIELCQHGSFAYLWDRKLERQATLTGACLLVPSWAIREYQTIEAIAAACAVPPWLVKMRLGLV</sequence>
<protein>
    <submittedName>
        <fullName evidence="2">ImmA/IrrE family metallo-endopeptidase</fullName>
    </submittedName>
</protein>
<reference evidence="2" key="1">
    <citation type="journal article" date="2020" name="mSystems">
        <title>Genome- and Community-Level Interaction Insights into Carbon Utilization and Element Cycling Functions of Hydrothermarchaeota in Hydrothermal Sediment.</title>
        <authorList>
            <person name="Zhou Z."/>
            <person name="Liu Y."/>
            <person name="Xu W."/>
            <person name="Pan J."/>
            <person name="Luo Z.H."/>
            <person name="Li M."/>
        </authorList>
    </citation>
    <scope>NUCLEOTIDE SEQUENCE [LARGE SCALE GENOMIC DNA]</scope>
    <source>
        <strain evidence="2">SpSt-192</strain>
    </source>
</reference>
<dbReference type="InterPro" id="IPR010359">
    <property type="entry name" value="IrrE_HExxH"/>
</dbReference>
<dbReference type="AlphaFoldDB" id="A0A7C2WJ70"/>